<evidence type="ECO:0000256" key="10">
    <source>
        <dbReference type="SAM" id="MobiDB-lite"/>
    </source>
</evidence>
<evidence type="ECO:0000256" key="7">
    <source>
        <dbReference type="ARBA" id="ARBA00022989"/>
    </source>
</evidence>
<dbReference type="Pfam" id="PF00083">
    <property type="entry name" value="Sugar_tr"/>
    <property type="match status" value="1"/>
</dbReference>
<keyword evidence="7 11" id="KW-1133">Transmembrane helix</keyword>
<keyword evidence="14" id="KW-1185">Reference proteome</keyword>
<dbReference type="RefSeq" id="WP_024330551.1">
    <property type="nucleotide sequence ID" value="NZ_JASOXK010000012.1"/>
</dbReference>
<evidence type="ECO:0000259" key="12">
    <source>
        <dbReference type="PROSITE" id="PS50850"/>
    </source>
</evidence>
<sequence>MSATKPAWKLGDEAPGIQNIDFNSPAHRQHARRKINIVTLAITMGALAFGYDTGVISGALPFLTNPISKGGLGLTPFTEGLVTASLLLGAAFGAILTGRFSDAYGRRRSTQVLALVFFVGALGTALAPNVVVMVVFRIILGFGVGGASATIPMFIAELAPSHVRGQLVSRNELMIVTGQLLAYTSNAAIGQWGNEANAWRWMLALCAIPAALLFIGVLFVPESPRWLIRNGRLQDAWHVLADLRTEDPQAEIKEIDALVQRDAREKGTIKDLATPWIRRITLIGIGFGIVIQLTGVNAIMYFAPTVLISTGLGTQASLVATIANGAVSVASVAFGLWLLGYMNRRKMLMIGMSGIVISQILLGTAFLVLPQSWARSIIILVLMLAFLFFMQAFCAVCFWLMMAEIFPLKVRGIAMGVAVFCQWISNMIVTFMFPILLDALGGKTFYIFAAINVLSLLFQWKYLPETRDKTLEELEREFAAGKSGKEPAPAKPTKTLPAAEG</sequence>
<dbReference type="InterPro" id="IPR003663">
    <property type="entry name" value="Sugar/inositol_transpt"/>
</dbReference>
<gene>
    <name evidence="13" type="ORF">CYJ19_02405</name>
</gene>
<evidence type="ECO:0000256" key="1">
    <source>
        <dbReference type="ARBA" id="ARBA00004651"/>
    </source>
</evidence>
<feature type="transmembrane region" description="Helical" evidence="11">
    <location>
        <begin position="80"/>
        <end position="100"/>
    </location>
</feature>
<dbReference type="InterPro" id="IPR050814">
    <property type="entry name" value="Myo-inositol_Transporter"/>
</dbReference>
<dbReference type="PROSITE" id="PS50850">
    <property type="entry name" value="MFS"/>
    <property type="match status" value="1"/>
</dbReference>
<dbReference type="InterPro" id="IPR036259">
    <property type="entry name" value="MFS_trans_sf"/>
</dbReference>
<feature type="transmembrane region" description="Helical" evidence="11">
    <location>
        <begin position="413"/>
        <end position="433"/>
    </location>
</feature>
<dbReference type="InterPro" id="IPR005829">
    <property type="entry name" value="Sugar_transporter_CS"/>
</dbReference>
<evidence type="ECO:0000256" key="3">
    <source>
        <dbReference type="ARBA" id="ARBA00022448"/>
    </source>
</evidence>
<dbReference type="EMBL" id="PKKO01000001">
    <property type="protein sequence ID" value="PKY73454.1"/>
    <property type="molecule type" value="Genomic_DNA"/>
</dbReference>
<feature type="transmembrane region" description="Helical" evidence="11">
    <location>
        <begin position="347"/>
        <end position="370"/>
    </location>
</feature>
<dbReference type="GeneID" id="35866042"/>
<feature type="transmembrane region" description="Helical" evidence="11">
    <location>
        <begin position="315"/>
        <end position="340"/>
    </location>
</feature>
<dbReference type="CDD" id="cd17359">
    <property type="entry name" value="MFS_XylE_like"/>
    <property type="match status" value="1"/>
</dbReference>
<dbReference type="NCBIfam" id="TIGR00879">
    <property type="entry name" value="SP"/>
    <property type="match status" value="1"/>
</dbReference>
<feature type="compositionally biased region" description="Low complexity" evidence="10">
    <location>
        <begin position="491"/>
        <end position="501"/>
    </location>
</feature>
<dbReference type="SUPFAM" id="SSF103473">
    <property type="entry name" value="MFS general substrate transporter"/>
    <property type="match status" value="1"/>
</dbReference>
<evidence type="ECO:0000256" key="9">
    <source>
        <dbReference type="RuleBase" id="RU003346"/>
    </source>
</evidence>
<dbReference type="InterPro" id="IPR005828">
    <property type="entry name" value="MFS_sugar_transport-like"/>
</dbReference>
<evidence type="ECO:0000256" key="5">
    <source>
        <dbReference type="ARBA" id="ARBA00022597"/>
    </source>
</evidence>
<feature type="transmembrane region" description="Helical" evidence="11">
    <location>
        <begin position="445"/>
        <end position="463"/>
    </location>
</feature>
<proteinExistence type="inferred from homology"/>
<comment type="similarity">
    <text evidence="2 9">Belongs to the major facilitator superfamily. Sugar transporter (TC 2.A.1.1) family.</text>
</comment>
<comment type="caution">
    <text evidence="13">The sequence shown here is derived from an EMBL/GenBank/DDBJ whole genome shotgun (WGS) entry which is preliminary data.</text>
</comment>
<feature type="transmembrane region" description="Helical" evidence="11">
    <location>
        <begin position="376"/>
        <end position="401"/>
    </location>
</feature>
<dbReference type="PANTHER" id="PTHR48020">
    <property type="entry name" value="PROTON MYO-INOSITOL COTRANSPORTER"/>
    <property type="match status" value="1"/>
</dbReference>
<keyword evidence="6 11" id="KW-0812">Transmembrane</keyword>
<feature type="transmembrane region" description="Helical" evidence="11">
    <location>
        <begin position="37"/>
        <end position="60"/>
    </location>
</feature>
<dbReference type="GO" id="GO:0005886">
    <property type="term" value="C:plasma membrane"/>
    <property type="evidence" value="ECO:0007669"/>
    <property type="project" value="UniProtKB-SubCell"/>
</dbReference>
<dbReference type="PROSITE" id="PS00217">
    <property type="entry name" value="SUGAR_TRANSPORT_2"/>
    <property type="match status" value="1"/>
</dbReference>
<dbReference type="STRING" id="33007.HMPREF3198_01083"/>
<keyword evidence="4" id="KW-1003">Cell membrane</keyword>
<protein>
    <submittedName>
        <fullName evidence="13">Sugar porter family MFS transporter</fullName>
    </submittedName>
</protein>
<keyword evidence="8 11" id="KW-0472">Membrane</keyword>
<evidence type="ECO:0000256" key="2">
    <source>
        <dbReference type="ARBA" id="ARBA00010992"/>
    </source>
</evidence>
<evidence type="ECO:0000256" key="8">
    <source>
        <dbReference type="ARBA" id="ARBA00023136"/>
    </source>
</evidence>
<name>A0A2I1IQQ9_9ACTO</name>
<dbReference type="InterPro" id="IPR020846">
    <property type="entry name" value="MFS_dom"/>
</dbReference>
<feature type="domain" description="Major facilitator superfamily (MFS) profile" evidence="12">
    <location>
        <begin position="38"/>
        <end position="467"/>
    </location>
</feature>
<dbReference type="FunFam" id="1.20.1250.20:FF:000218">
    <property type="entry name" value="facilitated trehalose transporter Tret1"/>
    <property type="match status" value="1"/>
</dbReference>
<dbReference type="AlphaFoldDB" id="A0A2I1IQQ9"/>
<feature type="transmembrane region" description="Helical" evidence="11">
    <location>
        <begin position="198"/>
        <end position="220"/>
    </location>
</feature>
<dbReference type="Proteomes" id="UP000235122">
    <property type="component" value="Unassembled WGS sequence"/>
</dbReference>
<evidence type="ECO:0000256" key="11">
    <source>
        <dbReference type="SAM" id="Phobius"/>
    </source>
</evidence>
<evidence type="ECO:0000313" key="13">
    <source>
        <dbReference type="EMBL" id="PKY73454.1"/>
    </source>
</evidence>
<feature type="transmembrane region" description="Helical" evidence="11">
    <location>
        <begin position="280"/>
        <end position="303"/>
    </location>
</feature>
<keyword evidence="3 9" id="KW-0813">Transport</keyword>
<evidence type="ECO:0000313" key="14">
    <source>
        <dbReference type="Proteomes" id="UP000235122"/>
    </source>
</evidence>
<dbReference type="PANTHER" id="PTHR48020:SF12">
    <property type="entry name" value="PROTON MYO-INOSITOL COTRANSPORTER"/>
    <property type="match status" value="1"/>
</dbReference>
<organism evidence="13 14">
    <name type="scientific">Winkia neuii</name>
    <dbReference type="NCBI Taxonomy" id="33007"/>
    <lineage>
        <taxon>Bacteria</taxon>
        <taxon>Bacillati</taxon>
        <taxon>Actinomycetota</taxon>
        <taxon>Actinomycetes</taxon>
        <taxon>Actinomycetales</taxon>
        <taxon>Actinomycetaceae</taxon>
        <taxon>Winkia</taxon>
    </lineage>
</organism>
<feature type="transmembrane region" description="Helical" evidence="11">
    <location>
        <begin position="112"/>
        <end position="132"/>
    </location>
</feature>
<dbReference type="InterPro" id="IPR047984">
    <property type="entry name" value="XylE-like"/>
</dbReference>
<dbReference type="GO" id="GO:0022857">
    <property type="term" value="F:transmembrane transporter activity"/>
    <property type="evidence" value="ECO:0007669"/>
    <property type="project" value="InterPro"/>
</dbReference>
<reference evidence="13 14" key="1">
    <citation type="submission" date="2017-12" db="EMBL/GenBank/DDBJ databases">
        <title>Phylogenetic diversity of female urinary microbiome.</title>
        <authorList>
            <person name="Thomas-White K."/>
            <person name="Wolfe A.J."/>
        </authorList>
    </citation>
    <scope>NUCLEOTIDE SEQUENCE [LARGE SCALE GENOMIC DNA]</scope>
    <source>
        <strain evidence="13 14">UMB0402</strain>
    </source>
</reference>
<keyword evidence="5" id="KW-0762">Sugar transport</keyword>
<dbReference type="PRINTS" id="PR00171">
    <property type="entry name" value="SUGRTRNSPORT"/>
</dbReference>
<comment type="subcellular location">
    <subcellularLocation>
        <location evidence="1">Cell membrane</location>
        <topology evidence="1">Multi-pass membrane protein</topology>
    </subcellularLocation>
</comment>
<dbReference type="PROSITE" id="PS00216">
    <property type="entry name" value="SUGAR_TRANSPORT_1"/>
    <property type="match status" value="1"/>
</dbReference>
<feature type="region of interest" description="Disordered" evidence="10">
    <location>
        <begin position="478"/>
        <end position="501"/>
    </location>
</feature>
<dbReference type="Gene3D" id="1.20.1250.20">
    <property type="entry name" value="MFS general substrate transporter like domains"/>
    <property type="match status" value="1"/>
</dbReference>
<evidence type="ECO:0000256" key="6">
    <source>
        <dbReference type="ARBA" id="ARBA00022692"/>
    </source>
</evidence>
<accession>A0A2I1IQQ9</accession>
<evidence type="ECO:0000256" key="4">
    <source>
        <dbReference type="ARBA" id="ARBA00022475"/>
    </source>
</evidence>